<feature type="transmembrane region" description="Helical" evidence="6">
    <location>
        <begin position="41"/>
        <end position="59"/>
    </location>
</feature>
<comment type="caution">
    <text evidence="8">The sequence shown here is derived from an EMBL/GenBank/DDBJ whole genome shotgun (WGS) entry which is preliminary data.</text>
</comment>
<feature type="transmembrane region" description="Helical" evidence="6">
    <location>
        <begin position="71"/>
        <end position="91"/>
    </location>
</feature>
<dbReference type="Proteomes" id="UP000031184">
    <property type="component" value="Unassembled WGS sequence"/>
</dbReference>
<dbReference type="AlphaFoldDB" id="A0A0B4ESX8"/>
<comment type="subcellular location">
    <subcellularLocation>
        <location evidence="1">Cell membrane</location>
        <topology evidence="1">Multi-pass membrane protein</topology>
    </subcellularLocation>
</comment>
<dbReference type="PATRIC" id="fig|1226633.4.peg.352"/>
<feature type="transmembrane region" description="Helical" evidence="6">
    <location>
        <begin position="135"/>
        <end position="156"/>
    </location>
</feature>
<keyword evidence="2" id="KW-1003">Cell membrane</keyword>
<evidence type="ECO:0000256" key="4">
    <source>
        <dbReference type="ARBA" id="ARBA00022989"/>
    </source>
</evidence>
<dbReference type="InterPro" id="IPR011620">
    <property type="entry name" value="Sig_transdc_His_kinase_LytS_TM"/>
</dbReference>
<proteinExistence type="predicted"/>
<organism evidence="8 9">
    <name type="scientific">Fusobacterium necrophorum subsp. funduliforme B35</name>
    <dbReference type="NCBI Taxonomy" id="1226633"/>
    <lineage>
        <taxon>Bacteria</taxon>
        <taxon>Fusobacteriati</taxon>
        <taxon>Fusobacteriota</taxon>
        <taxon>Fusobacteriia</taxon>
        <taxon>Fusobacteriales</taxon>
        <taxon>Fusobacteriaceae</taxon>
        <taxon>Fusobacterium</taxon>
    </lineage>
</organism>
<keyword evidence="5 6" id="KW-0472">Membrane</keyword>
<reference evidence="8 9" key="1">
    <citation type="submission" date="2013-08" db="EMBL/GenBank/DDBJ databases">
        <title>An opportunistic ruminal bacterium that causes liver abscesses in cattle.</title>
        <authorList>
            <person name="Benahmed F.H."/>
            <person name="Rasmussen M."/>
            <person name="Harbottle H."/>
            <person name="Soppet D."/>
            <person name="Nagaraja T.G."/>
            <person name="Davidson M."/>
        </authorList>
    </citation>
    <scope>NUCLEOTIDE SEQUENCE [LARGE SCALE GENOMIC DNA]</scope>
    <source>
        <strain evidence="8 9">B35</strain>
    </source>
</reference>
<dbReference type="Pfam" id="PF07694">
    <property type="entry name" value="5TM-5TMR_LYT"/>
    <property type="match status" value="1"/>
</dbReference>
<evidence type="ECO:0000256" key="2">
    <source>
        <dbReference type="ARBA" id="ARBA00022475"/>
    </source>
</evidence>
<feature type="transmembrane region" description="Helical" evidence="6">
    <location>
        <begin position="12"/>
        <end position="29"/>
    </location>
</feature>
<feature type="domain" description="Signal transduction histidine kinase 5TM receptor LytS transmembrane region" evidence="7">
    <location>
        <begin position="34"/>
        <end position="189"/>
    </location>
</feature>
<keyword evidence="4 6" id="KW-1133">Transmembrane helix</keyword>
<evidence type="ECO:0000256" key="5">
    <source>
        <dbReference type="ARBA" id="ARBA00023136"/>
    </source>
</evidence>
<gene>
    <name evidence="8" type="ORF">C095_01760</name>
</gene>
<dbReference type="GO" id="GO:0071555">
    <property type="term" value="P:cell wall organization"/>
    <property type="evidence" value="ECO:0007669"/>
    <property type="project" value="InterPro"/>
</dbReference>
<evidence type="ECO:0000259" key="7">
    <source>
        <dbReference type="Pfam" id="PF07694"/>
    </source>
</evidence>
<dbReference type="GO" id="GO:0005886">
    <property type="term" value="C:plasma membrane"/>
    <property type="evidence" value="ECO:0007669"/>
    <property type="project" value="UniProtKB-SubCell"/>
</dbReference>
<dbReference type="GO" id="GO:0000155">
    <property type="term" value="F:phosphorelay sensor kinase activity"/>
    <property type="evidence" value="ECO:0007669"/>
    <property type="project" value="InterPro"/>
</dbReference>
<protein>
    <recommendedName>
        <fullName evidence="7">Signal transduction histidine kinase 5TM receptor LytS transmembrane region domain-containing protein</fullName>
    </recommendedName>
</protein>
<evidence type="ECO:0000256" key="3">
    <source>
        <dbReference type="ARBA" id="ARBA00022692"/>
    </source>
</evidence>
<evidence type="ECO:0000256" key="1">
    <source>
        <dbReference type="ARBA" id="ARBA00004651"/>
    </source>
</evidence>
<dbReference type="Gene3D" id="1.10.1760.20">
    <property type="match status" value="1"/>
</dbReference>
<evidence type="ECO:0000313" key="9">
    <source>
        <dbReference type="Proteomes" id="UP000031184"/>
    </source>
</evidence>
<sequence>MFTLMNHLLNNIGYIIAAAFLFTKIKSAIESLSKEERRDHIIYVLFFSALAIAGTYIGLDYKGSILNTRNIGVITGGLLLGPQVGILAGIFSALHRILIPIGEATEIPCAIATVLAGVFSGYLHNRYRESAKPMIGFFLAIIVESISMILILVFSSNFKDGLDIVKSIYFPMSFMNSLGVYALISIIQNTLSSMEVSAGKQAKIALEIANKTLPYFQKGESLDSVCKIILESLEAKAVAITDLEKIRASYVVEGIPRIEKQIFKAL</sequence>
<accession>A0A0B4ESX8</accession>
<evidence type="ECO:0000313" key="8">
    <source>
        <dbReference type="EMBL" id="KID50140.1"/>
    </source>
</evidence>
<name>A0A0B4ESX8_9FUSO</name>
<keyword evidence="3 6" id="KW-0812">Transmembrane</keyword>
<feature type="transmembrane region" description="Helical" evidence="6">
    <location>
        <begin position="168"/>
        <end position="187"/>
    </location>
</feature>
<evidence type="ECO:0000256" key="6">
    <source>
        <dbReference type="SAM" id="Phobius"/>
    </source>
</evidence>
<feature type="transmembrane region" description="Helical" evidence="6">
    <location>
        <begin position="97"/>
        <end position="123"/>
    </location>
</feature>
<dbReference type="EMBL" id="AUZI01000008">
    <property type="protein sequence ID" value="KID50140.1"/>
    <property type="molecule type" value="Genomic_DNA"/>
</dbReference>